<organism evidence="1 2">
    <name type="scientific">Mikania micrantha</name>
    <name type="common">bitter vine</name>
    <dbReference type="NCBI Taxonomy" id="192012"/>
    <lineage>
        <taxon>Eukaryota</taxon>
        <taxon>Viridiplantae</taxon>
        <taxon>Streptophyta</taxon>
        <taxon>Embryophyta</taxon>
        <taxon>Tracheophyta</taxon>
        <taxon>Spermatophyta</taxon>
        <taxon>Magnoliopsida</taxon>
        <taxon>eudicotyledons</taxon>
        <taxon>Gunneridae</taxon>
        <taxon>Pentapetalae</taxon>
        <taxon>asterids</taxon>
        <taxon>campanulids</taxon>
        <taxon>Asterales</taxon>
        <taxon>Asteraceae</taxon>
        <taxon>Asteroideae</taxon>
        <taxon>Heliantheae alliance</taxon>
        <taxon>Eupatorieae</taxon>
        <taxon>Mikania</taxon>
    </lineage>
</organism>
<dbReference type="AlphaFoldDB" id="A0A5N6N7C4"/>
<reference evidence="1 2" key="1">
    <citation type="submission" date="2019-05" db="EMBL/GenBank/DDBJ databases">
        <title>Mikania micrantha, genome provides insights into the molecular mechanism of rapid growth.</title>
        <authorList>
            <person name="Liu B."/>
        </authorList>
    </citation>
    <scope>NUCLEOTIDE SEQUENCE [LARGE SCALE GENOMIC DNA]</scope>
    <source>
        <strain evidence="1">NLD-2019</strain>
        <tissue evidence="1">Leaf</tissue>
    </source>
</reference>
<accession>A0A5N6N7C4</accession>
<gene>
    <name evidence="1" type="ORF">E3N88_25799</name>
</gene>
<proteinExistence type="predicted"/>
<dbReference type="EMBL" id="SZYD01000013">
    <property type="protein sequence ID" value="KAD4385630.1"/>
    <property type="molecule type" value="Genomic_DNA"/>
</dbReference>
<evidence type="ECO:0000313" key="1">
    <source>
        <dbReference type="EMBL" id="KAD4385630.1"/>
    </source>
</evidence>
<protein>
    <submittedName>
        <fullName evidence="1">Uncharacterized protein</fullName>
    </submittedName>
</protein>
<evidence type="ECO:0000313" key="2">
    <source>
        <dbReference type="Proteomes" id="UP000326396"/>
    </source>
</evidence>
<keyword evidence="2" id="KW-1185">Reference proteome</keyword>
<dbReference type="Proteomes" id="UP000326396">
    <property type="component" value="Linkage Group LG3"/>
</dbReference>
<sequence>MLIVLSKMNANNMGRWECQKHHKGQYQLIQLKFAQPAFFHYQLHKNLGSMSLRTTPINILTRLAGGFEIKHLFNIDYKSKSAKALAHRSSSSLISTIQQGSMPGVPIDITCPQQPLSLPPWGRLFLHRHSKPELHFSFQA</sequence>
<name>A0A5N6N7C4_9ASTR</name>
<comment type="caution">
    <text evidence="1">The sequence shown here is derived from an EMBL/GenBank/DDBJ whole genome shotgun (WGS) entry which is preliminary data.</text>
</comment>